<comment type="caution">
    <text evidence="1">The sequence shown here is derived from an EMBL/GenBank/DDBJ whole genome shotgun (WGS) entry which is preliminary data.</text>
</comment>
<evidence type="ECO:0000313" key="2">
    <source>
        <dbReference type="Proteomes" id="UP000076964"/>
    </source>
</evidence>
<dbReference type="EMBL" id="LSFI01000016">
    <property type="protein sequence ID" value="OAG27974.1"/>
    <property type="molecule type" value="Genomic_DNA"/>
</dbReference>
<sequence>MSNVQEPDIEQGSKPEETFHKAVIKAVENLLEQKKVSGSLVNYFILQDFGLDIAVFMKWSNNRFTVRFFELKAFIGSRQGGVGFGNQQGKGSQVDILLLENSQLNLANQFIRWLLVDGTKPKGSSRFIIFDNIQAKNAAMGGVRRGKQNNFRINTLVNNATTWDNFLKELEDFLTSQG</sequence>
<keyword evidence="2" id="KW-1185">Reference proteome</keyword>
<gene>
    <name evidence="1" type="ORF">TH606_04360</name>
</gene>
<accession>A0A177E7Q3</accession>
<dbReference type="AlphaFoldDB" id="A0A177E7Q3"/>
<name>A0A177E7Q3_9BACT</name>
<reference evidence="1 2" key="1">
    <citation type="submission" date="2016-02" db="EMBL/GenBank/DDBJ databases">
        <title>Draft genome sequence of Thermodesulfatator sp. S606.</title>
        <authorList>
            <person name="Lai Q."/>
            <person name="Cao J."/>
            <person name="Dupont S."/>
            <person name="Shao Z."/>
            <person name="Jebbar M."/>
            <person name="Alain K."/>
        </authorList>
    </citation>
    <scope>NUCLEOTIDE SEQUENCE [LARGE SCALE GENOMIC DNA]</scope>
    <source>
        <strain evidence="1 2">S606</strain>
    </source>
</reference>
<dbReference type="Proteomes" id="UP000076964">
    <property type="component" value="Unassembled WGS sequence"/>
</dbReference>
<dbReference type="RefSeq" id="WP_068541617.1">
    <property type="nucleotide sequence ID" value="NZ_LSFI01000016.1"/>
</dbReference>
<protein>
    <submittedName>
        <fullName evidence="1">Uncharacterized protein</fullName>
    </submittedName>
</protein>
<evidence type="ECO:0000313" key="1">
    <source>
        <dbReference type="EMBL" id="OAG27974.1"/>
    </source>
</evidence>
<proteinExistence type="predicted"/>
<organism evidence="1 2">
    <name type="scientific">Thermodesulfatator autotrophicus</name>
    <dbReference type="NCBI Taxonomy" id="1795632"/>
    <lineage>
        <taxon>Bacteria</taxon>
        <taxon>Pseudomonadati</taxon>
        <taxon>Thermodesulfobacteriota</taxon>
        <taxon>Thermodesulfobacteria</taxon>
        <taxon>Thermodesulfobacteriales</taxon>
        <taxon>Thermodesulfatatoraceae</taxon>
        <taxon>Thermodesulfatator</taxon>
    </lineage>
</organism>